<sequence length="255" mass="28634">MACASILRKSAASLIPLAGRVARVRSNFHAPLSAALNHAFASQNPSQSSFLRSLDFSTAANMKKPSSDDFLLPVIESEIQCAEESGDYAPIADAPSGFPFKIEDLPGLQIITLRREYDGETIKVDVHMSNLVTGEENDDDDDDNDNRKANQSCLPLVVTVSKKSGLNLEFHCVALPDEISIDNLAVRNSEIEYQLSYEGPDFHDLDENLQKVFHKYLEIRGVKPSNTNFLHEYMIEKDRREYLIWLKNLKKFVEA</sequence>
<dbReference type="GO" id="GO:0005759">
    <property type="term" value="C:mitochondrial matrix"/>
    <property type="evidence" value="ECO:0007669"/>
    <property type="project" value="InterPro"/>
</dbReference>
<accession>A0AAV5HT35</accession>
<dbReference type="SUPFAM" id="SSF54529">
    <property type="entry name" value="Mitochondrial glycoprotein MAM33-like"/>
    <property type="match status" value="1"/>
</dbReference>
<dbReference type="PANTHER" id="PTHR10826">
    <property type="entry name" value="COMPLEMENT COMPONENT 1"/>
    <property type="match status" value="1"/>
</dbReference>
<dbReference type="Pfam" id="PF02330">
    <property type="entry name" value="MAM33"/>
    <property type="match status" value="1"/>
</dbReference>
<reference evidence="1 2" key="1">
    <citation type="journal article" date="2021" name="Commun. Biol.">
        <title>The genome of Shorea leprosula (Dipterocarpaceae) highlights the ecological relevance of drought in aseasonal tropical rainforests.</title>
        <authorList>
            <person name="Ng K.K.S."/>
            <person name="Kobayashi M.J."/>
            <person name="Fawcett J.A."/>
            <person name="Hatakeyama M."/>
            <person name="Paape T."/>
            <person name="Ng C.H."/>
            <person name="Ang C.C."/>
            <person name="Tnah L.H."/>
            <person name="Lee C.T."/>
            <person name="Nishiyama T."/>
            <person name="Sese J."/>
            <person name="O'Brien M.J."/>
            <person name="Copetti D."/>
            <person name="Mohd Noor M.I."/>
            <person name="Ong R.C."/>
            <person name="Putra M."/>
            <person name="Sireger I.Z."/>
            <person name="Indrioko S."/>
            <person name="Kosugi Y."/>
            <person name="Izuno A."/>
            <person name="Isagi Y."/>
            <person name="Lee S.L."/>
            <person name="Shimizu K.K."/>
        </authorList>
    </citation>
    <scope>NUCLEOTIDE SEQUENCE [LARGE SCALE GENOMIC DNA]</scope>
    <source>
        <strain evidence="1">214</strain>
    </source>
</reference>
<dbReference type="FunFam" id="3.10.280.10:FF:000002">
    <property type="entry name" value="Mitochondrial glycoprotein family protein"/>
    <property type="match status" value="1"/>
</dbReference>
<dbReference type="Gene3D" id="3.10.280.10">
    <property type="entry name" value="Mitochondrial glycoprotein"/>
    <property type="match status" value="1"/>
</dbReference>
<evidence type="ECO:0008006" key="3">
    <source>
        <dbReference type="Google" id="ProtNLM"/>
    </source>
</evidence>
<dbReference type="AlphaFoldDB" id="A0AAV5HT35"/>
<dbReference type="PANTHER" id="PTHR10826:SF41">
    <property type="entry name" value="MITOCHONDRIAL GLYCOPROTEIN FAMILY PROTEIN"/>
    <property type="match status" value="1"/>
</dbReference>
<dbReference type="InterPro" id="IPR036561">
    <property type="entry name" value="MAM33_sf"/>
</dbReference>
<comment type="caution">
    <text evidence="1">The sequence shown here is derived from an EMBL/GenBank/DDBJ whole genome shotgun (WGS) entry which is preliminary data.</text>
</comment>
<name>A0AAV5HT35_9ROSI</name>
<dbReference type="Proteomes" id="UP001054252">
    <property type="component" value="Unassembled WGS sequence"/>
</dbReference>
<keyword evidence="2" id="KW-1185">Reference proteome</keyword>
<protein>
    <recommendedName>
        <fullName evidence="3">Mitochondrial glycoprotein</fullName>
    </recommendedName>
</protein>
<dbReference type="InterPro" id="IPR003428">
    <property type="entry name" value="MAM33"/>
</dbReference>
<evidence type="ECO:0000313" key="1">
    <source>
        <dbReference type="EMBL" id="GKU92003.1"/>
    </source>
</evidence>
<organism evidence="1 2">
    <name type="scientific">Rubroshorea leprosula</name>
    <dbReference type="NCBI Taxonomy" id="152421"/>
    <lineage>
        <taxon>Eukaryota</taxon>
        <taxon>Viridiplantae</taxon>
        <taxon>Streptophyta</taxon>
        <taxon>Embryophyta</taxon>
        <taxon>Tracheophyta</taxon>
        <taxon>Spermatophyta</taxon>
        <taxon>Magnoliopsida</taxon>
        <taxon>eudicotyledons</taxon>
        <taxon>Gunneridae</taxon>
        <taxon>Pentapetalae</taxon>
        <taxon>rosids</taxon>
        <taxon>malvids</taxon>
        <taxon>Malvales</taxon>
        <taxon>Dipterocarpaceae</taxon>
        <taxon>Rubroshorea</taxon>
    </lineage>
</organism>
<gene>
    <name evidence="1" type="ORF">SLEP1_g5791</name>
</gene>
<dbReference type="EMBL" id="BPVZ01000005">
    <property type="protein sequence ID" value="GKU92003.1"/>
    <property type="molecule type" value="Genomic_DNA"/>
</dbReference>
<proteinExistence type="predicted"/>
<evidence type="ECO:0000313" key="2">
    <source>
        <dbReference type="Proteomes" id="UP001054252"/>
    </source>
</evidence>